<name>A0A195FRD6_9HYME</name>
<dbReference type="EMBL" id="KQ981305">
    <property type="protein sequence ID" value="KYN42847.1"/>
    <property type="molecule type" value="Genomic_DNA"/>
</dbReference>
<dbReference type="Proteomes" id="UP000078541">
    <property type="component" value="Unassembled WGS sequence"/>
</dbReference>
<organism evidence="1 2">
    <name type="scientific">Trachymyrmex septentrionalis</name>
    <dbReference type="NCBI Taxonomy" id="34720"/>
    <lineage>
        <taxon>Eukaryota</taxon>
        <taxon>Metazoa</taxon>
        <taxon>Ecdysozoa</taxon>
        <taxon>Arthropoda</taxon>
        <taxon>Hexapoda</taxon>
        <taxon>Insecta</taxon>
        <taxon>Pterygota</taxon>
        <taxon>Neoptera</taxon>
        <taxon>Endopterygota</taxon>
        <taxon>Hymenoptera</taxon>
        <taxon>Apocrita</taxon>
        <taxon>Aculeata</taxon>
        <taxon>Formicoidea</taxon>
        <taxon>Formicidae</taxon>
        <taxon>Myrmicinae</taxon>
        <taxon>Trachymyrmex</taxon>
    </lineage>
</organism>
<feature type="non-terminal residue" evidence="1">
    <location>
        <position position="1"/>
    </location>
</feature>
<dbReference type="AlphaFoldDB" id="A0A195FRD6"/>
<sequence length="155" mass="17551">GSETKGDRPIARSVLSLPVELYLHGVTCPINREHYSPVDGLRIRFKLHHVTTEVTSARGSEANVDDGESKRRAAQLALQQSTYEVGTLPDYIDSFTLKIRAANCVYYKSGTSAQPYFLGDKNSISSTLQKYKFDKSKLFCDTLFIHQKIYVFFLY</sequence>
<proteinExistence type="predicted"/>
<protein>
    <submittedName>
        <fullName evidence="1">Uncharacterized protein</fullName>
    </submittedName>
</protein>
<keyword evidence="2" id="KW-1185">Reference proteome</keyword>
<evidence type="ECO:0000313" key="2">
    <source>
        <dbReference type="Proteomes" id="UP000078541"/>
    </source>
</evidence>
<accession>A0A195FRD6</accession>
<reference evidence="1 2" key="1">
    <citation type="submission" date="2016-03" db="EMBL/GenBank/DDBJ databases">
        <title>Trachymyrmex septentrionalis WGS genome.</title>
        <authorList>
            <person name="Nygaard S."/>
            <person name="Hu H."/>
            <person name="Boomsma J."/>
            <person name="Zhang G."/>
        </authorList>
    </citation>
    <scope>NUCLEOTIDE SEQUENCE [LARGE SCALE GENOMIC DNA]</scope>
    <source>
        <strain evidence="1">Tsep2-gDNA-1</strain>
        <tissue evidence="1">Whole body</tissue>
    </source>
</reference>
<gene>
    <name evidence="1" type="ORF">ALC56_02649</name>
</gene>
<evidence type="ECO:0000313" key="1">
    <source>
        <dbReference type="EMBL" id="KYN42847.1"/>
    </source>
</evidence>